<evidence type="ECO:0000256" key="10">
    <source>
        <dbReference type="SAM" id="SignalP"/>
    </source>
</evidence>
<gene>
    <name evidence="13" type="ORF">GMOD_00010325</name>
</gene>
<dbReference type="InterPro" id="IPR050173">
    <property type="entry name" value="ABC_transporter_C-like"/>
</dbReference>
<keyword evidence="10" id="KW-0732">Signal</keyword>
<keyword evidence="14" id="KW-1185">Reference proteome</keyword>
<evidence type="ECO:0000259" key="12">
    <source>
        <dbReference type="PROSITE" id="PS50929"/>
    </source>
</evidence>
<feature type="transmembrane region" description="Helical" evidence="9">
    <location>
        <begin position="887"/>
        <end position="910"/>
    </location>
</feature>
<dbReference type="CDD" id="cd03250">
    <property type="entry name" value="ABCC_MRP_domain1"/>
    <property type="match status" value="1"/>
</dbReference>
<feature type="transmembrane region" description="Helical" evidence="9">
    <location>
        <begin position="802"/>
        <end position="823"/>
    </location>
</feature>
<feature type="domain" description="ABC transmembrane type-1" evidence="12">
    <location>
        <begin position="218"/>
        <end position="385"/>
    </location>
</feature>
<dbReference type="SMART" id="SM00382">
    <property type="entry name" value="AAA"/>
    <property type="match status" value="2"/>
</dbReference>
<feature type="transmembrane region" description="Helical" evidence="9">
    <location>
        <begin position="354"/>
        <end position="374"/>
    </location>
</feature>
<dbReference type="SUPFAM" id="SSF90123">
    <property type="entry name" value="ABC transporter transmembrane region"/>
    <property type="match status" value="2"/>
</dbReference>
<dbReference type="SUPFAM" id="SSF52540">
    <property type="entry name" value="P-loop containing nucleoside triphosphate hydrolases"/>
    <property type="match status" value="2"/>
</dbReference>
<feature type="transmembrane region" description="Helical" evidence="9">
    <location>
        <begin position="156"/>
        <end position="175"/>
    </location>
</feature>
<dbReference type="InterPro" id="IPR017871">
    <property type="entry name" value="ABC_transporter-like_CS"/>
</dbReference>
<evidence type="ECO:0000256" key="9">
    <source>
        <dbReference type="SAM" id="Phobius"/>
    </source>
</evidence>
<evidence type="ECO:0000256" key="4">
    <source>
        <dbReference type="ARBA" id="ARBA00022692"/>
    </source>
</evidence>
<dbReference type="InterPro" id="IPR003439">
    <property type="entry name" value="ABC_transporter-like_ATP-bd"/>
</dbReference>
<dbReference type="GO" id="GO:0140359">
    <property type="term" value="F:ABC-type transporter activity"/>
    <property type="evidence" value="ECO:0007669"/>
    <property type="project" value="InterPro"/>
</dbReference>
<dbReference type="InterPro" id="IPR003593">
    <property type="entry name" value="AAA+_ATPase"/>
</dbReference>
<feature type="transmembrane region" description="Helical" evidence="9">
    <location>
        <begin position="59"/>
        <end position="76"/>
    </location>
</feature>
<feature type="signal peptide" evidence="10">
    <location>
        <begin position="1"/>
        <end position="19"/>
    </location>
</feature>
<dbReference type="InterPro" id="IPR027417">
    <property type="entry name" value="P-loop_NTPase"/>
</dbReference>
<dbReference type="InterPro" id="IPR044726">
    <property type="entry name" value="ABCC_6TM_D2"/>
</dbReference>
<evidence type="ECO:0000256" key="7">
    <source>
        <dbReference type="ARBA" id="ARBA00022989"/>
    </source>
</evidence>
<evidence type="ECO:0000256" key="6">
    <source>
        <dbReference type="ARBA" id="ARBA00022840"/>
    </source>
</evidence>
<feature type="domain" description="ABC transporter" evidence="11">
    <location>
        <begin position="431"/>
        <end position="659"/>
    </location>
</feature>
<feature type="chain" id="PRO_5018229318" evidence="10">
    <location>
        <begin position="20"/>
        <end position="1246"/>
    </location>
</feature>
<dbReference type="OrthoDB" id="6500128at2759"/>
<dbReference type="Proteomes" id="UP000265663">
    <property type="component" value="Unassembled WGS sequence"/>
</dbReference>
<feature type="transmembrane region" description="Helical" evidence="9">
    <location>
        <begin position="916"/>
        <end position="938"/>
    </location>
</feature>
<comment type="similarity">
    <text evidence="2">Belongs to the ABC transporter superfamily. ABCC family. Conjugate transporter (TC 3.A.1.208) subfamily.</text>
</comment>
<organism evidence="13 14">
    <name type="scientific">Pyrenophora seminiperda CCB06</name>
    <dbReference type="NCBI Taxonomy" id="1302712"/>
    <lineage>
        <taxon>Eukaryota</taxon>
        <taxon>Fungi</taxon>
        <taxon>Dikarya</taxon>
        <taxon>Ascomycota</taxon>
        <taxon>Pezizomycotina</taxon>
        <taxon>Dothideomycetes</taxon>
        <taxon>Pleosporomycetidae</taxon>
        <taxon>Pleosporales</taxon>
        <taxon>Pleosporineae</taxon>
        <taxon>Pleosporaceae</taxon>
        <taxon>Pyrenophora</taxon>
    </lineage>
</organism>
<feature type="domain" description="ABC transporter" evidence="11">
    <location>
        <begin position="980"/>
        <end position="1238"/>
    </location>
</feature>
<dbReference type="PROSITE" id="PS50929">
    <property type="entry name" value="ABC_TM1F"/>
    <property type="match status" value="2"/>
</dbReference>
<evidence type="ECO:0000256" key="1">
    <source>
        <dbReference type="ARBA" id="ARBA00004141"/>
    </source>
</evidence>
<keyword evidence="6" id="KW-0067">ATP-binding</keyword>
<dbReference type="Gene3D" id="3.40.50.300">
    <property type="entry name" value="P-loop containing nucleotide triphosphate hydrolases"/>
    <property type="match status" value="2"/>
</dbReference>
<reference evidence="13 14" key="1">
    <citation type="journal article" date="2014" name="PLoS ONE">
        <title>De novo Genome Assembly of the Fungal Plant Pathogen Pyrenophora semeniperda.</title>
        <authorList>
            <person name="Soliai M.M."/>
            <person name="Meyer S.E."/>
            <person name="Udall J.A."/>
            <person name="Elzinga D.E."/>
            <person name="Hermansen R.A."/>
            <person name="Bodily P.M."/>
            <person name="Hart A.A."/>
            <person name="Coleman C.E."/>
        </authorList>
    </citation>
    <scope>NUCLEOTIDE SEQUENCE [LARGE SCALE GENOMIC DNA]</scope>
    <source>
        <strain evidence="13 14">CCB06</strain>
        <tissue evidence="13">Mycelium</tissue>
    </source>
</reference>
<dbReference type="PANTHER" id="PTHR24223:SF345">
    <property type="entry name" value="ABC MULTIDRUG TRANSPORTER (EUROFUNG)"/>
    <property type="match status" value="1"/>
</dbReference>
<dbReference type="GO" id="GO:0016887">
    <property type="term" value="F:ATP hydrolysis activity"/>
    <property type="evidence" value="ECO:0007669"/>
    <property type="project" value="InterPro"/>
</dbReference>
<feature type="domain" description="ABC transmembrane type-1" evidence="12">
    <location>
        <begin position="720"/>
        <end position="943"/>
    </location>
</feature>
<evidence type="ECO:0000256" key="8">
    <source>
        <dbReference type="ARBA" id="ARBA00023136"/>
    </source>
</evidence>
<feature type="transmembrane region" description="Helical" evidence="9">
    <location>
        <begin position="712"/>
        <end position="730"/>
    </location>
</feature>
<evidence type="ECO:0000313" key="14">
    <source>
        <dbReference type="Proteomes" id="UP000265663"/>
    </source>
</evidence>
<protein>
    <submittedName>
        <fullName evidence="13">ABC multidrug transporter</fullName>
    </submittedName>
</protein>
<dbReference type="InterPro" id="IPR036640">
    <property type="entry name" value="ABC1_TM_sf"/>
</dbReference>
<keyword evidence="3" id="KW-0813">Transport</keyword>
<keyword evidence="4 9" id="KW-0812">Transmembrane</keyword>
<dbReference type="FunFam" id="1.20.1560.10:FF:000066">
    <property type="entry name" value="ABC multidrug transporter (Eurofung)"/>
    <property type="match status" value="1"/>
</dbReference>
<feature type="transmembrane region" description="Helical" evidence="9">
    <location>
        <begin position="243"/>
        <end position="268"/>
    </location>
</feature>
<name>A0A3M7M5K3_9PLEO</name>
<dbReference type="PANTHER" id="PTHR24223">
    <property type="entry name" value="ATP-BINDING CASSETTE SUB-FAMILY C"/>
    <property type="match status" value="1"/>
</dbReference>
<keyword evidence="8 9" id="KW-0472">Membrane</keyword>
<dbReference type="CDD" id="cd18580">
    <property type="entry name" value="ABC_6TM_ABCC_D2"/>
    <property type="match status" value="1"/>
</dbReference>
<evidence type="ECO:0000256" key="5">
    <source>
        <dbReference type="ARBA" id="ARBA00022741"/>
    </source>
</evidence>
<evidence type="ECO:0000256" key="3">
    <source>
        <dbReference type="ARBA" id="ARBA00022448"/>
    </source>
</evidence>
<evidence type="ECO:0000259" key="11">
    <source>
        <dbReference type="PROSITE" id="PS50893"/>
    </source>
</evidence>
<sequence>MAINLLSALLMIPLSVVDHSRSPRPSVLLNIYLSLTLLLDIAQARTLFLRSDDKFKTTYSGVFTAAVAFKAVLLLLEAKTKARWVRWNEKEHSPEETSSVFSLAVLFWLNKLFRLGHAKVLEVEDLYPLDVEMDAKSLHEKFAKNIDYSKLQGDKYGLLAALVRTLWIHLLLPVVPRLCMLGFTFCQPLLLEGLTDYLSEPELDANIGYGFIGAAFFIYSGIAVAMAFYCIQAALASWMLYNRLGVVFVAPIGLVMVCFVFLAILMNWTGDAQKAWMSGVQKRVGLTATVISSMKNLRISGLTVHIGNFVQRLRVEELASGVRWRKIYITAAFLGYFPQMIAPPLTFASSQRTLDVSVMFTSLAFITLLTYPLLQVFEGIPQIISGVACIGRIQSFLVCETRDDYRRVLADVQRNSEKDPEKSESLSESALTIKDGTFGWQEGKPVLQRVNTEIARSSLNIVVGSIGSGKSTLCKALLGEIPFSKGSVTLGNRFAHVGFCEQTAFLSNGTIRENIIGFMPMDDERYAEVIHSTALQVDLATLAQGDRTNIGSDGITLSGGQKQRVALARALYLQSDLLVLDDIFSGLDADTEKQVFQQVFGPDGLLRRRRSTVVLCTHSVRYLPEADHILVLENGTIAEQGRFTELNTSKGYIQRLGLSLSSASEISSEGNESKESLPEPKHPLLPTATAGSDIVSHMENSNEARQMGDKTVCGLISVLLLAITLWVFAIKRAGANLHHDALQTVLRAPLQFFATTDTGVITNLFSQDLNLVDTELPEATLNTLFCVFQAIGQAAVMLTSSVYLAIAYPFLGLLLYVVGKFYLRTSRQLRLLDLETKSPLYTHFIDTLKGITTIRASGFLSDELDKNIRLLNTSQRPAYLLLMIQEWLNLVLGLVVMSLAVIMVTLSVQLRSNSAFAGASLYSLITFGENLAGIVLYWTRLETSIGAIARLKKFNETVQPEDRDGEDEFPPEQWPQDGVVRLEGVSASYNEEDDSDTEPTGKLALRDIHLTISSGEKVAVCGRTGSGKSSLIALILKLLDPTPSTADKIVIDNTPLCRIDRLTLRQRIIAVPQEAVFLPDGSTYMDNLDPSNASHEEECEAIIRAVGLWSFVEERGGLHAGMAASTLSAGQRQLMSLGRALIVRRIRARSTIAAGLLDKGILLLDEVSSSVDSATERVMEEVIRNEFRDYTVISVTHRLDTIMDFDRVVVMDAGVVVEVGNPLVLADKEGTKFGDLVRAGANKKGA</sequence>
<dbReference type="AlphaFoldDB" id="A0A3M7M5K3"/>
<dbReference type="InterPro" id="IPR011527">
    <property type="entry name" value="ABC1_TM_dom"/>
</dbReference>
<dbReference type="Pfam" id="PF00664">
    <property type="entry name" value="ABC_membrane"/>
    <property type="match status" value="1"/>
</dbReference>
<dbReference type="GO" id="GO:0016020">
    <property type="term" value="C:membrane"/>
    <property type="evidence" value="ECO:0007669"/>
    <property type="project" value="UniProtKB-SubCell"/>
</dbReference>
<feature type="transmembrane region" description="Helical" evidence="9">
    <location>
        <begin position="380"/>
        <end position="399"/>
    </location>
</feature>
<comment type="subcellular location">
    <subcellularLocation>
        <location evidence="1">Membrane</location>
        <topology evidence="1">Multi-pass membrane protein</topology>
    </subcellularLocation>
</comment>
<dbReference type="PROSITE" id="PS00211">
    <property type="entry name" value="ABC_TRANSPORTER_1"/>
    <property type="match status" value="2"/>
</dbReference>
<feature type="transmembrane region" description="Helical" evidence="9">
    <location>
        <begin position="207"/>
        <end position="231"/>
    </location>
</feature>
<dbReference type="EMBL" id="KE747821">
    <property type="protein sequence ID" value="RMZ69742.1"/>
    <property type="molecule type" value="Genomic_DNA"/>
</dbReference>
<feature type="transmembrane region" description="Helical" evidence="9">
    <location>
        <begin position="27"/>
        <end position="47"/>
    </location>
</feature>
<feature type="transmembrane region" description="Helical" evidence="9">
    <location>
        <begin position="327"/>
        <end position="347"/>
    </location>
</feature>
<evidence type="ECO:0000313" key="13">
    <source>
        <dbReference type="EMBL" id="RMZ69742.1"/>
    </source>
</evidence>
<keyword evidence="7 9" id="KW-1133">Transmembrane helix</keyword>
<accession>A0A3M7M5K3</accession>
<dbReference type="PROSITE" id="PS50893">
    <property type="entry name" value="ABC_TRANSPORTER_2"/>
    <property type="match status" value="2"/>
</dbReference>
<proteinExistence type="inferred from homology"/>
<keyword evidence="5" id="KW-0547">Nucleotide-binding</keyword>
<dbReference type="GO" id="GO:0005524">
    <property type="term" value="F:ATP binding"/>
    <property type="evidence" value="ECO:0007669"/>
    <property type="project" value="UniProtKB-KW"/>
</dbReference>
<dbReference type="Gene3D" id="1.20.1560.10">
    <property type="entry name" value="ABC transporter type 1, transmembrane domain"/>
    <property type="match status" value="2"/>
</dbReference>
<dbReference type="FunFam" id="3.40.50.300:FF:001854">
    <property type="entry name" value="ABC multidrug transporter (Eurofung)"/>
    <property type="match status" value="1"/>
</dbReference>
<dbReference type="Pfam" id="PF00005">
    <property type="entry name" value="ABC_tran"/>
    <property type="match status" value="2"/>
</dbReference>
<evidence type="ECO:0000256" key="2">
    <source>
        <dbReference type="ARBA" id="ARBA00009726"/>
    </source>
</evidence>